<feature type="compositionally biased region" description="Polar residues" evidence="1">
    <location>
        <begin position="338"/>
        <end position="350"/>
    </location>
</feature>
<dbReference type="InterPro" id="IPR045339">
    <property type="entry name" value="DUF6534"/>
</dbReference>
<dbReference type="Proteomes" id="UP000305067">
    <property type="component" value="Unassembled WGS sequence"/>
</dbReference>
<feature type="transmembrane region" description="Helical" evidence="2">
    <location>
        <begin position="243"/>
        <end position="263"/>
    </location>
</feature>
<evidence type="ECO:0000259" key="3">
    <source>
        <dbReference type="Pfam" id="PF20152"/>
    </source>
</evidence>
<feature type="transmembrane region" description="Helical" evidence="2">
    <location>
        <begin position="55"/>
        <end position="78"/>
    </location>
</feature>
<dbReference type="EMBL" id="ML178870">
    <property type="protein sequence ID" value="TFK95966.1"/>
    <property type="molecule type" value="Genomic_DNA"/>
</dbReference>
<dbReference type="Pfam" id="PF20152">
    <property type="entry name" value="DUF6534"/>
    <property type="match status" value="1"/>
</dbReference>
<evidence type="ECO:0000313" key="5">
    <source>
        <dbReference type="Proteomes" id="UP000305067"/>
    </source>
</evidence>
<keyword evidence="2" id="KW-0812">Transmembrane</keyword>
<dbReference type="PANTHER" id="PTHR40465:SF1">
    <property type="entry name" value="DUF6534 DOMAIN-CONTAINING PROTEIN"/>
    <property type="match status" value="1"/>
</dbReference>
<dbReference type="STRING" id="1884261.A0A5C3Q372"/>
<reference evidence="4 5" key="1">
    <citation type="journal article" date="2019" name="Nat. Ecol. Evol.">
        <title>Megaphylogeny resolves global patterns of mushroom evolution.</title>
        <authorList>
            <person name="Varga T."/>
            <person name="Krizsan K."/>
            <person name="Foldi C."/>
            <person name="Dima B."/>
            <person name="Sanchez-Garcia M."/>
            <person name="Sanchez-Ramirez S."/>
            <person name="Szollosi G.J."/>
            <person name="Szarkandi J.G."/>
            <person name="Papp V."/>
            <person name="Albert L."/>
            <person name="Andreopoulos W."/>
            <person name="Angelini C."/>
            <person name="Antonin V."/>
            <person name="Barry K.W."/>
            <person name="Bougher N.L."/>
            <person name="Buchanan P."/>
            <person name="Buyck B."/>
            <person name="Bense V."/>
            <person name="Catcheside P."/>
            <person name="Chovatia M."/>
            <person name="Cooper J."/>
            <person name="Damon W."/>
            <person name="Desjardin D."/>
            <person name="Finy P."/>
            <person name="Geml J."/>
            <person name="Haridas S."/>
            <person name="Hughes K."/>
            <person name="Justo A."/>
            <person name="Karasinski D."/>
            <person name="Kautmanova I."/>
            <person name="Kiss B."/>
            <person name="Kocsube S."/>
            <person name="Kotiranta H."/>
            <person name="LaButti K.M."/>
            <person name="Lechner B.E."/>
            <person name="Liimatainen K."/>
            <person name="Lipzen A."/>
            <person name="Lukacs Z."/>
            <person name="Mihaltcheva S."/>
            <person name="Morgado L.N."/>
            <person name="Niskanen T."/>
            <person name="Noordeloos M.E."/>
            <person name="Ohm R.A."/>
            <person name="Ortiz-Santana B."/>
            <person name="Ovrebo C."/>
            <person name="Racz N."/>
            <person name="Riley R."/>
            <person name="Savchenko A."/>
            <person name="Shiryaev A."/>
            <person name="Soop K."/>
            <person name="Spirin V."/>
            <person name="Szebenyi C."/>
            <person name="Tomsovsky M."/>
            <person name="Tulloss R.E."/>
            <person name="Uehling J."/>
            <person name="Grigoriev I.V."/>
            <person name="Vagvolgyi C."/>
            <person name="Papp T."/>
            <person name="Martin F.M."/>
            <person name="Miettinen O."/>
            <person name="Hibbett D.S."/>
            <person name="Nagy L.G."/>
        </authorList>
    </citation>
    <scope>NUCLEOTIDE SEQUENCE [LARGE SCALE GENOMIC DNA]</scope>
    <source>
        <strain evidence="4 5">CBS 309.79</strain>
    </source>
</reference>
<evidence type="ECO:0000256" key="2">
    <source>
        <dbReference type="SAM" id="Phobius"/>
    </source>
</evidence>
<dbReference type="PANTHER" id="PTHR40465">
    <property type="entry name" value="CHROMOSOME 1, WHOLE GENOME SHOTGUN SEQUENCE"/>
    <property type="match status" value="1"/>
</dbReference>
<dbReference type="OrthoDB" id="2848058at2759"/>
<keyword evidence="2" id="KW-0472">Membrane</keyword>
<proteinExistence type="predicted"/>
<evidence type="ECO:0000256" key="1">
    <source>
        <dbReference type="SAM" id="MobiDB-lite"/>
    </source>
</evidence>
<evidence type="ECO:0000313" key="4">
    <source>
        <dbReference type="EMBL" id="TFK95966.1"/>
    </source>
</evidence>
<feature type="transmembrane region" description="Helical" evidence="2">
    <location>
        <begin position="98"/>
        <end position="118"/>
    </location>
</feature>
<gene>
    <name evidence="4" type="ORF">BDV98DRAFT_344953</name>
</gene>
<name>A0A5C3Q372_9AGAR</name>
<feature type="domain" description="DUF6534" evidence="3">
    <location>
        <begin position="177"/>
        <end position="267"/>
    </location>
</feature>
<dbReference type="AlphaFoldDB" id="A0A5C3Q372"/>
<organism evidence="4 5">
    <name type="scientific">Pterulicium gracile</name>
    <dbReference type="NCBI Taxonomy" id="1884261"/>
    <lineage>
        <taxon>Eukaryota</taxon>
        <taxon>Fungi</taxon>
        <taxon>Dikarya</taxon>
        <taxon>Basidiomycota</taxon>
        <taxon>Agaricomycotina</taxon>
        <taxon>Agaricomycetes</taxon>
        <taxon>Agaricomycetidae</taxon>
        <taxon>Agaricales</taxon>
        <taxon>Pleurotineae</taxon>
        <taxon>Pterulaceae</taxon>
        <taxon>Pterulicium</taxon>
    </lineage>
</organism>
<accession>A0A5C3Q372</accession>
<keyword evidence="5" id="KW-1185">Reference proteome</keyword>
<keyword evidence="2" id="KW-1133">Transmembrane helix</keyword>
<protein>
    <recommendedName>
        <fullName evidence="3">DUF6534 domain-containing protein</fullName>
    </recommendedName>
</protein>
<feature type="transmembrane region" description="Helical" evidence="2">
    <location>
        <begin position="168"/>
        <end position="194"/>
    </location>
</feature>
<feature type="transmembrane region" description="Helical" evidence="2">
    <location>
        <begin position="130"/>
        <end position="152"/>
    </location>
</feature>
<feature type="transmembrane region" description="Helical" evidence="2">
    <location>
        <begin position="214"/>
        <end position="237"/>
    </location>
</feature>
<feature type="region of interest" description="Disordered" evidence="1">
    <location>
        <begin position="329"/>
        <end position="350"/>
    </location>
</feature>
<sequence length="350" mass="39249">MNKPETCTLPDFTDITGPYLIGHLMSFTLFGVLCLQIYYYLHAFHKHESRRLRSFVYLVFALEIAFQGIEFNAAYASLGSGWGQPFKLSFLTGFPKATFALSVLTGLVTFLVNGFYAWRIIALGRRYLPAIVVMSLSTVQLTMAVSSTAYYANNVVRGSLNGLEVMRRLLACCLIFAAVTDVVVTATMLTLLFLAHKQTSNLRTLSIVRKLMKYTVETGLITSFAAIIDVALFLAPSLKDTNWHYVVSFCLSKIYANALLAILNSRMSLMPSAQWQRPQTESIHFQRPSQNYLWEGSATADVESRKSIQFTTELYSASENDSAHRSLREIDNSRSKVDSQSQQRSIVSNV</sequence>
<feature type="transmembrane region" description="Helical" evidence="2">
    <location>
        <begin position="20"/>
        <end position="43"/>
    </location>
</feature>